<dbReference type="RefSeq" id="WP_127342689.1">
    <property type="nucleotide sequence ID" value="NZ_RJJX01000003.1"/>
</dbReference>
<organism evidence="2 3">
    <name type="scientific">Ancylomarina longa</name>
    <dbReference type="NCBI Taxonomy" id="2487017"/>
    <lineage>
        <taxon>Bacteria</taxon>
        <taxon>Pseudomonadati</taxon>
        <taxon>Bacteroidota</taxon>
        <taxon>Bacteroidia</taxon>
        <taxon>Marinilabiliales</taxon>
        <taxon>Marinifilaceae</taxon>
        <taxon>Ancylomarina</taxon>
    </lineage>
</organism>
<gene>
    <name evidence="2" type="ORF">DLK05_04035</name>
</gene>
<protein>
    <recommendedName>
        <fullName evidence="4">Nitrogen fixation protein FixH</fullName>
    </recommendedName>
</protein>
<accession>A0A434AXW7</accession>
<dbReference type="AlphaFoldDB" id="A0A434AXW7"/>
<keyword evidence="1" id="KW-1133">Transmembrane helix</keyword>
<feature type="transmembrane region" description="Helical" evidence="1">
    <location>
        <begin position="12"/>
        <end position="29"/>
    </location>
</feature>
<evidence type="ECO:0000313" key="3">
    <source>
        <dbReference type="Proteomes" id="UP000282985"/>
    </source>
</evidence>
<reference evidence="2 3" key="1">
    <citation type="submission" date="2018-11" db="EMBL/GenBank/DDBJ databases">
        <title>Parancylomarina longa gen. nov., sp. nov., isolated from sediments of southern Okinawa.</title>
        <authorList>
            <person name="Fu T."/>
        </authorList>
    </citation>
    <scope>NUCLEOTIDE SEQUENCE [LARGE SCALE GENOMIC DNA]</scope>
    <source>
        <strain evidence="2 3">T3-2 S1-C</strain>
    </source>
</reference>
<keyword evidence="3" id="KW-1185">Reference proteome</keyword>
<evidence type="ECO:0008006" key="4">
    <source>
        <dbReference type="Google" id="ProtNLM"/>
    </source>
</evidence>
<evidence type="ECO:0000313" key="2">
    <source>
        <dbReference type="EMBL" id="RUT79396.1"/>
    </source>
</evidence>
<dbReference type="Pfam" id="PF05751">
    <property type="entry name" value="FixH"/>
    <property type="match status" value="1"/>
</dbReference>
<sequence>MKKLNWGTKLGFVASIYVIGILGFVGFSTTQNINLVSKNYYPKEVKYQDQIDKIKNSKELKVPVTVSQEAGKIQIQFPEGMRSNIEGNIIFYRPADSNQDLQYKIALDENGIQTVDSKNMHQGRYTVKIDWVYKNIPYYKEEGIYLAK</sequence>
<comment type="caution">
    <text evidence="2">The sequence shown here is derived from an EMBL/GenBank/DDBJ whole genome shotgun (WGS) entry which is preliminary data.</text>
</comment>
<dbReference type="OrthoDB" id="1493774at2"/>
<name>A0A434AXW7_9BACT</name>
<proteinExistence type="predicted"/>
<keyword evidence="1" id="KW-0472">Membrane</keyword>
<dbReference type="Proteomes" id="UP000282985">
    <property type="component" value="Unassembled WGS sequence"/>
</dbReference>
<evidence type="ECO:0000256" key="1">
    <source>
        <dbReference type="SAM" id="Phobius"/>
    </source>
</evidence>
<dbReference type="InterPro" id="IPR008620">
    <property type="entry name" value="FixH"/>
</dbReference>
<keyword evidence="1" id="KW-0812">Transmembrane</keyword>
<dbReference type="EMBL" id="RJJX01000003">
    <property type="protein sequence ID" value="RUT79396.1"/>
    <property type="molecule type" value="Genomic_DNA"/>
</dbReference>